<dbReference type="PANTHER" id="PTHR33136">
    <property type="entry name" value="RAPID ALKALINIZATION FACTOR-LIKE"/>
    <property type="match status" value="1"/>
</dbReference>
<keyword evidence="5 7" id="KW-0732">Signal</keyword>
<sequence length="123" mass="14127">METMKICLFLLLVFALVAPLSFAFHETSHGSSLVDDNSEYSFFGGGSSEAEAMTEDSRRQLFEYGFAYNREARKRFLTYYALSKNNIPCGRRGHSYYDCKKRRRINPYRRGCAAITGCARFTD</sequence>
<dbReference type="Proteomes" id="UP000504608">
    <property type="component" value="Unplaced"/>
</dbReference>
<dbReference type="KEGG" id="cmax:111486203"/>
<evidence type="ECO:0000256" key="6">
    <source>
        <dbReference type="ARBA" id="ARBA00023157"/>
    </source>
</evidence>
<keyword evidence="3" id="KW-0964">Secreted</keyword>
<evidence type="ECO:0000256" key="3">
    <source>
        <dbReference type="ARBA" id="ARBA00022525"/>
    </source>
</evidence>
<evidence type="ECO:0000313" key="8">
    <source>
        <dbReference type="Proteomes" id="UP000504608"/>
    </source>
</evidence>
<feature type="signal peptide" evidence="7">
    <location>
        <begin position="1"/>
        <end position="23"/>
    </location>
</feature>
<protein>
    <submittedName>
        <fullName evidence="9">Protein RALF-like 4</fullName>
    </submittedName>
</protein>
<proteinExistence type="inferred from homology"/>
<comment type="similarity">
    <text evidence="2">Belongs to the plant rapid alkalinization factor (RALF) family.</text>
</comment>
<keyword evidence="4" id="KW-0372">Hormone</keyword>
<keyword evidence="6" id="KW-1015">Disulfide bond</keyword>
<evidence type="ECO:0000256" key="7">
    <source>
        <dbReference type="SAM" id="SignalP"/>
    </source>
</evidence>
<evidence type="ECO:0000256" key="2">
    <source>
        <dbReference type="ARBA" id="ARBA00009178"/>
    </source>
</evidence>
<reference evidence="9" key="1">
    <citation type="submission" date="2025-08" db="UniProtKB">
        <authorList>
            <consortium name="RefSeq"/>
        </authorList>
    </citation>
    <scope>IDENTIFICATION</scope>
    <source>
        <tissue evidence="9">Young leaves</tissue>
    </source>
</reference>
<keyword evidence="8" id="KW-1185">Reference proteome</keyword>
<dbReference type="GO" id="GO:0005576">
    <property type="term" value="C:extracellular region"/>
    <property type="evidence" value="ECO:0007669"/>
    <property type="project" value="UniProtKB-SubCell"/>
</dbReference>
<dbReference type="RefSeq" id="XP_022989011.1">
    <property type="nucleotide sequence ID" value="XM_023133243.1"/>
</dbReference>
<evidence type="ECO:0000256" key="5">
    <source>
        <dbReference type="ARBA" id="ARBA00022729"/>
    </source>
</evidence>
<feature type="chain" id="PRO_5026939741" evidence="7">
    <location>
        <begin position="24"/>
        <end position="123"/>
    </location>
</feature>
<accession>A0A6J1JIT9</accession>
<dbReference type="PANTHER" id="PTHR33136:SF6">
    <property type="entry name" value="PROTEIN RALF-LIKE 34"/>
    <property type="match status" value="1"/>
</dbReference>
<dbReference type="GeneID" id="111486203"/>
<dbReference type="Pfam" id="PF05498">
    <property type="entry name" value="RALF"/>
    <property type="match status" value="1"/>
</dbReference>
<organism evidence="8 9">
    <name type="scientific">Cucurbita maxima</name>
    <name type="common">Pumpkin</name>
    <name type="synonym">Winter squash</name>
    <dbReference type="NCBI Taxonomy" id="3661"/>
    <lineage>
        <taxon>Eukaryota</taxon>
        <taxon>Viridiplantae</taxon>
        <taxon>Streptophyta</taxon>
        <taxon>Embryophyta</taxon>
        <taxon>Tracheophyta</taxon>
        <taxon>Spermatophyta</taxon>
        <taxon>Magnoliopsida</taxon>
        <taxon>eudicotyledons</taxon>
        <taxon>Gunneridae</taxon>
        <taxon>Pentapetalae</taxon>
        <taxon>rosids</taxon>
        <taxon>fabids</taxon>
        <taxon>Cucurbitales</taxon>
        <taxon>Cucurbitaceae</taxon>
        <taxon>Cucurbiteae</taxon>
        <taxon>Cucurbita</taxon>
    </lineage>
</organism>
<dbReference type="OrthoDB" id="1863600at2759"/>
<name>A0A6J1JIT9_CUCMA</name>
<evidence type="ECO:0000256" key="1">
    <source>
        <dbReference type="ARBA" id="ARBA00004613"/>
    </source>
</evidence>
<dbReference type="GO" id="GO:0005179">
    <property type="term" value="F:hormone activity"/>
    <property type="evidence" value="ECO:0007669"/>
    <property type="project" value="UniProtKB-KW"/>
</dbReference>
<evidence type="ECO:0000256" key="4">
    <source>
        <dbReference type="ARBA" id="ARBA00022702"/>
    </source>
</evidence>
<dbReference type="GO" id="GO:0040008">
    <property type="term" value="P:regulation of growth"/>
    <property type="evidence" value="ECO:0007669"/>
    <property type="project" value="UniProtKB-ARBA"/>
</dbReference>
<evidence type="ECO:0000313" key="9">
    <source>
        <dbReference type="RefSeq" id="XP_022989011.1"/>
    </source>
</evidence>
<dbReference type="InterPro" id="IPR008801">
    <property type="entry name" value="RALF"/>
</dbReference>
<dbReference type="GO" id="GO:0019722">
    <property type="term" value="P:calcium-mediated signaling"/>
    <property type="evidence" value="ECO:0007669"/>
    <property type="project" value="TreeGrafter"/>
</dbReference>
<gene>
    <name evidence="9" type="primary">LOC111486203</name>
</gene>
<dbReference type="AlphaFoldDB" id="A0A6J1JIT9"/>
<comment type="subcellular location">
    <subcellularLocation>
        <location evidence="1">Secreted</location>
    </subcellularLocation>
</comment>
<dbReference type="GO" id="GO:0009506">
    <property type="term" value="C:plasmodesma"/>
    <property type="evidence" value="ECO:0007669"/>
    <property type="project" value="TreeGrafter"/>
</dbReference>